<dbReference type="Gene3D" id="3.40.50.720">
    <property type="entry name" value="NAD(P)-binding Rossmann-like Domain"/>
    <property type="match status" value="1"/>
</dbReference>
<dbReference type="GO" id="GO:0044877">
    <property type="term" value="F:protein-containing complex binding"/>
    <property type="evidence" value="ECO:0007669"/>
    <property type="project" value="TreeGrafter"/>
</dbReference>
<dbReference type="Pfam" id="PF13781">
    <property type="entry name" value="DoxX_3"/>
    <property type="match status" value="1"/>
</dbReference>
<keyword evidence="4" id="KW-1185">Reference proteome</keyword>
<comment type="caution">
    <text evidence="3">The sequence shown here is derived from an EMBL/GenBank/DDBJ whole genome shotgun (WGS) entry which is preliminary data.</text>
</comment>
<evidence type="ECO:0000313" key="3">
    <source>
        <dbReference type="EMBL" id="PTX48528.1"/>
    </source>
</evidence>
<organism evidence="3 4">
    <name type="scientific">Gemmobacter caeni</name>
    <dbReference type="NCBI Taxonomy" id="589035"/>
    <lineage>
        <taxon>Bacteria</taxon>
        <taxon>Pseudomonadati</taxon>
        <taxon>Pseudomonadota</taxon>
        <taxon>Alphaproteobacteria</taxon>
        <taxon>Rhodobacterales</taxon>
        <taxon>Paracoccaceae</taxon>
        <taxon>Gemmobacter</taxon>
    </lineage>
</organism>
<dbReference type="Pfam" id="PF01370">
    <property type="entry name" value="Epimerase"/>
    <property type="match status" value="1"/>
</dbReference>
<reference evidence="3 4" key="1">
    <citation type="submission" date="2018-04" db="EMBL/GenBank/DDBJ databases">
        <title>Genomic Encyclopedia of Archaeal and Bacterial Type Strains, Phase II (KMG-II): from individual species to whole genera.</title>
        <authorList>
            <person name="Goeker M."/>
        </authorList>
    </citation>
    <scope>NUCLEOTIDE SEQUENCE [LARGE SCALE GENOMIC DNA]</scope>
    <source>
        <strain evidence="3 4">DSM 21823</strain>
    </source>
</reference>
<dbReference type="InterPro" id="IPR001509">
    <property type="entry name" value="Epimerase_deHydtase"/>
</dbReference>
<evidence type="ECO:0000259" key="2">
    <source>
        <dbReference type="Pfam" id="PF01370"/>
    </source>
</evidence>
<sequence>MRVKVLVLGADGFIGRHIAFALRDAGHEVIASARRVERLQAMGFRTLRADLTDPASHAPGFWAEVQDCALVNAAGLLTGNEQAFASVHDHALRAVLAAVAGPCLQVSAVGIEADTPFARWRRVSEQVALAAGAMVLRPGLVMAETSYGGTSALRGFAALPFVTPVVGTGAQPFNPIHAADLAVVIAGMLAEPQPGVWEIGGPEVLTQSELATGLRRWLGLRPMPVWQVPEGLARLAGHIGDALRLGPVSTTALRQLEQGVQTDPAPLLARLTVRPRGFTAFQFARPAGTQDLWQARLYLLKPLIRLTLAMMWLVSAGLGLFLPGSAFLPHLPALPEGLALTMARAGGLADLALGLALLRDWRPALVARAQITLVLAYTAGLSLLAPALWLDPFGGLLKNLPVLALLLVHLALVEER</sequence>
<protein>
    <submittedName>
        <fullName evidence="3">Uncharacterized protein YbjT (DUF2867 family)</fullName>
    </submittedName>
</protein>
<dbReference type="PANTHER" id="PTHR12126:SF11">
    <property type="entry name" value="NADH DEHYDROGENASE [UBIQUINONE] 1 ALPHA SUBCOMPLEX SUBUNIT 9, MITOCHONDRIAL"/>
    <property type="match status" value="1"/>
</dbReference>
<gene>
    <name evidence="3" type="ORF">C8N34_10932</name>
</gene>
<dbReference type="PANTHER" id="PTHR12126">
    <property type="entry name" value="NADH-UBIQUINONE OXIDOREDUCTASE 39 KDA SUBUNIT-RELATED"/>
    <property type="match status" value="1"/>
</dbReference>
<dbReference type="InterPro" id="IPR025695">
    <property type="entry name" value="DoxX-like"/>
</dbReference>
<dbReference type="AlphaFoldDB" id="A0A2T6AXK1"/>
<feature type="transmembrane region" description="Helical" evidence="1">
    <location>
        <begin position="370"/>
        <end position="390"/>
    </location>
</feature>
<dbReference type="Proteomes" id="UP000244224">
    <property type="component" value="Unassembled WGS sequence"/>
</dbReference>
<feature type="transmembrane region" description="Helical" evidence="1">
    <location>
        <begin position="338"/>
        <end position="358"/>
    </location>
</feature>
<dbReference type="OrthoDB" id="5377001at2"/>
<dbReference type="InterPro" id="IPR036291">
    <property type="entry name" value="NAD(P)-bd_dom_sf"/>
</dbReference>
<feature type="domain" description="NAD-dependent epimerase/dehydratase" evidence="2">
    <location>
        <begin position="5"/>
        <end position="82"/>
    </location>
</feature>
<keyword evidence="1" id="KW-1133">Transmembrane helix</keyword>
<accession>A0A2T6AXK1</accession>
<proteinExistence type="predicted"/>
<dbReference type="SUPFAM" id="SSF51735">
    <property type="entry name" value="NAD(P)-binding Rossmann-fold domains"/>
    <property type="match status" value="1"/>
</dbReference>
<name>A0A2T6AXK1_9RHOB</name>
<evidence type="ECO:0000313" key="4">
    <source>
        <dbReference type="Proteomes" id="UP000244224"/>
    </source>
</evidence>
<dbReference type="EMBL" id="QBKP01000009">
    <property type="protein sequence ID" value="PTX48528.1"/>
    <property type="molecule type" value="Genomic_DNA"/>
</dbReference>
<dbReference type="InterPro" id="IPR051207">
    <property type="entry name" value="ComplexI_NDUFA9_subunit"/>
</dbReference>
<evidence type="ECO:0000256" key="1">
    <source>
        <dbReference type="SAM" id="Phobius"/>
    </source>
</evidence>
<dbReference type="RefSeq" id="WP_108129429.1">
    <property type="nucleotide sequence ID" value="NZ_QBKP01000009.1"/>
</dbReference>
<feature type="transmembrane region" description="Helical" evidence="1">
    <location>
        <begin position="303"/>
        <end position="326"/>
    </location>
</feature>
<keyword evidence="1" id="KW-0812">Transmembrane</keyword>
<keyword evidence="1" id="KW-0472">Membrane</keyword>